<dbReference type="PANTHER" id="PTHR43130">
    <property type="entry name" value="ARAC-FAMILY TRANSCRIPTIONAL REGULATOR"/>
    <property type="match status" value="1"/>
</dbReference>
<proteinExistence type="predicted"/>
<dbReference type="Proteomes" id="UP000003947">
    <property type="component" value="Unassembled WGS sequence"/>
</dbReference>
<dbReference type="EMBL" id="JH660645">
    <property type="protein sequence ID" value="EIM26816.1"/>
    <property type="molecule type" value="Genomic_DNA"/>
</dbReference>
<feature type="domain" description="DJ-1/PfpI" evidence="2">
    <location>
        <begin position="7"/>
        <end position="177"/>
    </location>
</feature>
<dbReference type="STRING" id="864069.MicloDRAFT_00033660"/>
<dbReference type="Gene3D" id="3.40.50.880">
    <property type="match status" value="1"/>
</dbReference>
<evidence type="ECO:0000313" key="4">
    <source>
        <dbReference type="Proteomes" id="UP000003947"/>
    </source>
</evidence>
<dbReference type="AlphaFoldDB" id="I4YS74"/>
<dbReference type="GO" id="GO:0006355">
    <property type="term" value="P:regulation of DNA-templated transcription"/>
    <property type="evidence" value="ECO:0007669"/>
    <property type="project" value="TreeGrafter"/>
</dbReference>
<accession>I4YS74</accession>
<protein>
    <submittedName>
        <fullName evidence="3">Transcriptional regulator containing an amidase domain and an AraC-type DNA-binding HTH domain</fullName>
    </submittedName>
</protein>
<name>I4YS74_9HYPH</name>
<dbReference type="PATRIC" id="fig|864069.3.peg.3666"/>
<evidence type="ECO:0000256" key="1">
    <source>
        <dbReference type="SAM" id="MobiDB-lite"/>
    </source>
</evidence>
<dbReference type="eggNOG" id="COG0693">
    <property type="taxonomic scope" value="Bacteria"/>
</dbReference>
<dbReference type="InterPro" id="IPR052158">
    <property type="entry name" value="INH-QAR"/>
</dbReference>
<reference evidence="3 4" key="1">
    <citation type="submission" date="2012-02" db="EMBL/GenBank/DDBJ databases">
        <title>Improved High-Quality Draft sequence of Microvirga sp. WSM3557.</title>
        <authorList>
            <consortium name="US DOE Joint Genome Institute"/>
            <person name="Lucas S."/>
            <person name="Han J."/>
            <person name="Lapidus A."/>
            <person name="Cheng J.-F."/>
            <person name="Goodwin L."/>
            <person name="Pitluck S."/>
            <person name="Peters L."/>
            <person name="Zhang X."/>
            <person name="Detter J.C."/>
            <person name="Han C."/>
            <person name="Tapia R."/>
            <person name="Land M."/>
            <person name="Hauser L."/>
            <person name="Kyrpides N."/>
            <person name="Ivanova N."/>
            <person name="Pagani I."/>
            <person name="Brau L."/>
            <person name="Yates R."/>
            <person name="O'Hara G."/>
            <person name="Rui T."/>
            <person name="Howieson J."/>
            <person name="Reeve W."/>
            <person name="Woyke T."/>
        </authorList>
    </citation>
    <scope>NUCLEOTIDE SEQUENCE [LARGE SCALE GENOMIC DNA]</scope>
    <source>
        <strain evidence="3 4">WSM3557</strain>
    </source>
</reference>
<keyword evidence="3" id="KW-0238">DNA-binding</keyword>
<dbReference type="HOGENOM" id="CLU_000445_44_1_5"/>
<dbReference type="GO" id="GO:0003677">
    <property type="term" value="F:DNA binding"/>
    <property type="evidence" value="ECO:0007669"/>
    <property type="project" value="UniProtKB-KW"/>
</dbReference>
<dbReference type="Pfam" id="PF01965">
    <property type="entry name" value="DJ-1_PfpI"/>
    <property type="match status" value="1"/>
</dbReference>
<dbReference type="PANTHER" id="PTHR43130:SF2">
    <property type="entry name" value="DJ-1_PFPI DOMAIN-CONTAINING PROTEIN"/>
    <property type="match status" value="1"/>
</dbReference>
<dbReference type="RefSeq" id="WP_009762867.1">
    <property type="nucleotide sequence ID" value="NZ_CP141050.1"/>
</dbReference>
<dbReference type="SUPFAM" id="SSF52317">
    <property type="entry name" value="Class I glutamine amidotransferase-like"/>
    <property type="match status" value="1"/>
</dbReference>
<gene>
    <name evidence="3" type="ORF">MicloDRAFT_00033660</name>
</gene>
<evidence type="ECO:0000313" key="3">
    <source>
        <dbReference type="EMBL" id="EIM26816.1"/>
    </source>
</evidence>
<feature type="region of interest" description="Disordered" evidence="1">
    <location>
        <begin position="196"/>
        <end position="219"/>
    </location>
</feature>
<dbReference type="InterPro" id="IPR002818">
    <property type="entry name" value="DJ-1/PfpI"/>
</dbReference>
<keyword evidence="4" id="KW-1185">Reference proteome</keyword>
<evidence type="ECO:0000259" key="2">
    <source>
        <dbReference type="Pfam" id="PF01965"/>
    </source>
</evidence>
<sequence length="238" mass="25107">MADFNIGFVIFPGITQLDFTGPFEVLSRLGTPPSPTVLSRFPQSAAHVIAKTLQPVSSDRGLGIMPTCTFDTSPRLDLICVPGGAGVVDALADTETVEFVRTQGGQARYVTSVCTGAFLLGAAGLLVGRRAATHWAYVDLLPLVGARHEKARIVHDGNVFTSGGVSAGIDFAISVVAELAGAEVAQAIQLAIEYDPSPPLDAGHPDQAPEPATALMIQRNESAHEGIRRRLESQRPLQ</sequence>
<dbReference type="InterPro" id="IPR029062">
    <property type="entry name" value="Class_I_gatase-like"/>
</dbReference>
<organism evidence="3 4">
    <name type="scientific">Microvirga lotononidis</name>
    <dbReference type="NCBI Taxonomy" id="864069"/>
    <lineage>
        <taxon>Bacteria</taxon>
        <taxon>Pseudomonadati</taxon>
        <taxon>Pseudomonadota</taxon>
        <taxon>Alphaproteobacteria</taxon>
        <taxon>Hyphomicrobiales</taxon>
        <taxon>Methylobacteriaceae</taxon>
        <taxon>Microvirga</taxon>
    </lineage>
</organism>
<dbReference type="CDD" id="cd03139">
    <property type="entry name" value="GATase1_PfpI_2"/>
    <property type="match status" value="1"/>
</dbReference>
<dbReference type="OrthoDB" id="186587at2"/>